<evidence type="ECO:0000313" key="1">
    <source>
        <dbReference type="EMBL" id="JAH72849.1"/>
    </source>
</evidence>
<sequence>MFSALPQRGQSHLTYYLLMSTLVMHGGCH</sequence>
<protein>
    <submittedName>
        <fullName evidence="1">Uncharacterized protein</fullName>
    </submittedName>
</protein>
<reference evidence="1" key="1">
    <citation type="submission" date="2014-11" db="EMBL/GenBank/DDBJ databases">
        <authorList>
            <person name="Amaro Gonzalez C."/>
        </authorList>
    </citation>
    <scope>NUCLEOTIDE SEQUENCE</scope>
</reference>
<proteinExistence type="predicted"/>
<organism evidence="1">
    <name type="scientific">Anguilla anguilla</name>
    <name type="common">European freshwater eel</name>
    <name type="synonym">Muraena anguilla</name>
    <dbReference type="NCBI Taxonomy" id="7936"/>
    <lineage>
        <taxon>Eukaryota</taxon>
        <taxon>Metazoa</taxon>
        <taxon>Chordata</taxon>
        <taxon>Craniata</taxon>
        <taxon>Vertebrata</taxon>
        <taxon>Euteleostomi</taxon>
        <taxon>Actinopterygii</taxon>
        <taxon>Neopterygii</taxon>
        <taxon>Teleostei</taxon>
        <taxon>Anguilliformes</taxon>
        <taxon>Anguillidae</taxon>
        <taxon>Anguilla</taxon>
    </lineage>
</organism>
<dbReference type="EMBL" id="GBXM01035728">
    <property type="protein sequence ID" value="JAH72849.1"/>
    <property type="molecule type" value="Transcribed_RNA"/>
</dbReference>
<name>A0A0E9V407_ANGAN</name>
<accession>A0A0E9V407</accession>
<dbReference type="AlphaFoldDB" id="A0A0E9V407"/>
<reference evidence="1" key="2">
    <citation type="journal article" date="2015" name="Fish Shellfish Immunol.">
        <title>Early steps in the European eel (Anguilla anguilla)-Vibrio vulnificus interaction in the gills: Role of the RtxA13 toxin.</title>
        <authorList>
            <person name="Callol A."/>
            <person name="Pajuelo D."/>
            <person name="Ebbesson L."/>
            <person name="Teles M."/>
            <person name="MacKenzie S."/>
            <person name="Amaro C."/>
        </authorList>
    </citation>
    <scope>NUCLEOTIDE SEQUENCE</scope>
</reference>